<organism evidence="11 12">
    <name type="scientific">Rhodopirellula sallentina SM41</name>
    <dbReference type="NCBI Taxonomy" id="1263870"/>
    <lineage>
        <taxon>Bacteria</taxon>
        <taxon>Pseudomonadati</taxon>
        <taxon>Planctomycetota</taxon>
        <taxon>Planctomycetia</taxon>
        <taxon>Pirellulales</taxon>
        <taxon>Pirellulaceae</taxon>
        <taxon>Rhodopirellula</taxon>
    </lineage>
</organism>
<comment type="catalytic activity">
    <reaction evidence="1">
        <text>ATP + protein L-histidine = ADP + protein N-phospho-L-histidine.</text>
        <dbReference type="EC" id="2.7.13.3"/>
    </reaction>
</comment>
<dbReference type="EC" id="2.7.13.3" evidence="2"/>
<evidence type="ECO:0000256" key="5">
    <source>
        <dbReference type="ARBA" id="ARBA00022741"/>
    </source>
</evidence>
<evidence type="ECO:0000256" key="8">
    <source>
        <dbReference type="ARBA" id="ARBA00023012"/>
    </source>
</evidence>
<keyword evidence="5" id="KW-0547">Nucleotide-binding</keyword>
<dbReference type="FunFam" id="1.10.287.130:FF:000002">
    <property type="entry name" value="Two-component osmosensing histidine kinase"/>
    <property type="match status" value="1"/>
</dbReference>
<dbReference type="GO" id="GO:0000155">
    <property type="term" value="F:phosphorelay sensor kinase activity"/>
    <property type="evidence" value="ECO:0007669"/>
    <property type="project" value="InterPro"/>
</dbReference>
<dbReference type="PANTHER" id="PTHR45339:SF1">
    <property type="entry name" value="HYBRID SIGNAL TRANSDUCTION HISTIDINE KINASE J"/>
    <property type="match status" value="1"/>
</dbReference>
<feature type="non-terminal residue" evidence="11">
    <location>
        <position position="306"/>
    </location>
</feature>
<keyword evidence="9" id="KW-0812">Transmembrane</keyword>
<keyword evidence="9" id="KW-0472">Membrane</keyword>
<evidence type="ECO:0000259" key="10">
    <source>
        <dbReference type="PROSITE" id="PS50109"/>
    </source>
</evidence>
<dbReference type="PANTHER" id="PTHR45339">
    <property type="entry name" value="HYBRID SIGNAL TRANSDUCTION HISTIDINE KINASE J"/>
    <property type="match status" value="1"/>
</dbReference>
<dbReference type="SUPFAM" id="SSF47384">
    <property type="entry name" value="Homodimeric domain of signal transducing histidine kinase"/>
    <property type="match status" value="1"/>
</dbReference>
<dbReference type="InterPro" id="IPR036097">
    <property type="entry name" value="HisK_dim/P_sf"/>
</dbReference>
<dbReference type="Gene3D" id="1.10.287.130">
    <property type="match status" value="1"/>
</dbReference>
<reference evidence="11 12" key="1">
    <citation type="journal article" date="2013" name="Mar. Genomics">
        <title>Expression of sulfatases in Rhodopirellula baltica and the diversity of sulfatases in the genus Rhodopirellula.</title>
        <authorList>
            <person name="Wegner C.E."/>
            <person name="Richter-Heitmann T."/>
            <person name="Klindworth A."/>
            <person name="Klockow C."/>
            <person name="Richter M."/>
            <person name="Achstetter T."/>
            <person name="Glockner F.O."/>
            <person name="Harder J."/>
        </authorList>
    </citation>
    <scope>NUCLEOTIDE SEQUENCE [LARGE SCALE GENOMIC DNA]</scope>
    <source>
        <strain evidence="11 12">SM41</strain>
    </source>
</reference>
<dbReference type="SMART" id="SM00388">
    <property type="entry name" value="HisKA"/>
    <property type="match status" value="1"/>
</dbReference>
<dbReference type="Pfam" id="PF00512">
    <property type="entry name" value="HisKA"/>
    <property type="match status" value="1"/>
</dbReference>
<evidence type="ECO:0000256" key="1">
    <source>
        <dbReference type="ARBA" id="ARBA00000085"/>
    </source>
</evidence>
<evidence type="ECO:0000256" key="6">
    <source>
        <dbReference type="ARBA" id="ARBA00022777"/>
    </source>
</evidence>
<dbReference type="AlphaFoldDB" id="M5TW45"/>
<evidence type="ECO:0000313" key="12">
    <source>
        <dbReference type="Proteomes" id="UP000011885"/>
    </source>
</evidence>
<proteinExistence type="predicted"/>
<dbReference type="InterPro" id="IPR005467">
    <property type="entry name" value="His_kinase_dom"/>
</dbReference>
<dbReference type="InterPro" id="IPR003661">
    <property type="entry name" value="HisK_dim/P_dom"/>
</dbReference>
<comment type="caution">
    <text evidence="11">The sequence shown here is derived from an EMBL/GenBank/DDBJ whole genome shotgun (WGS) entry which is preliminary data.</text>
</comment>
<dbReference type="CDD" id="cd00082">
    <property type="entry name" value="HisKA"/>
    <property type="match status" value="1"/>
</dbReference>
<dbReference type="RefSeq" id="WP_008685011.1">
    <property type="nucleotide sequence ID" value="NZ_ANOH01000352.1"/>
</dbReference>
<evidence type="ECO:0000256" key="7">
    <source>
        <dbReference type="ARBA" id="ARBA00022840"/>
    </source>
</evidence>
<accession>M5TW45</accession>
<dbReference type="Proteomes" id="UP000011885">
    <property type="component" value="Unassembled WGS sequence"/>
</dbReference>
<evidence type="ECO:0000256" key="4">
    <source>
        <dbReference type="ARBA" id="ARBA00022679"/>
    </source>
</evidence>
<feature type="transmembrane region" description="Helical" evidence="9">
    <location>
        <begin position="20"/>
        <end position="45"/>
    </location>
</feature>
<feature type="transmembrane region" description="Helical" evidence="9">
    <location>
        <begin position="162"/>
        <end position="183"/>
    </location>
</feature>
<keyword evidence="9" id="KW-1133">Transmembrane helix</keyword>
<evidence type="ECO:0000313" key="11">
    <source>
        <dbReference type="EMBL" id="EMI53432.1"/>
    </source>
</evidence>
<keyword evidence="6 11" id="KW-0418">Kinase</keyword>
<dbReference type="PROSITE" id="PS50109">
    <property type="entry name" value="HIS_KIN"/>
    <property type="match status" value="1"/>
</dbReference>
<keyword evidence="8" id="KW-0902">Two-component regulatory system</keyword>
<keyword evidence="4" id="KW-0808">Transferase</keyword>
<keyword evidence="3" id="KW-0597">Phosphoprotein</keyword>
<dbReference type="GO" id="GO:0005524">
    <property type="term" value="F:ATP binding"/>
    <property type="evidence" value="ECO:0007669"/>
    <property type="project" value="UniProtKB-KW"/>
</dbReference>
<dbReference type="EMBL" id="ANOH01000352">
    <property type="protein sequence ID" value="EMI53432.1"/>
    <property type="molecule type" value="Genomic_DNA"/>
</dbReference>
<name>M5TW45_9BACT</name>
<feature type="domain" description="Histidine kinase" evidence="10">
    <location>
        <begin position="219"/>
        <end position="306"/>
    </location>
</feature>
<evidence type="ECO:0000256" key="3">
    <source>
        <dbReference type="ARBA" id="ARBA00022553"/>
    </source>
</evidence>
<keyword evidence="12" id="KW-1185">Reference proteome</keyword>
<evidence type="ECO:0000256" key="2">
    <source>
        <dbReference type="ARBA" id="ARBA00012438"/>
    </source>
</evidence>
<protein>
    <recommendedName>
        <fullName evidence="2">histidine kinase</fullName>
        <ecNumber evidence="2">2.7.13.3</ecNumber>
    </recommendedName>
</protein>
<keyword evidence="7" id="KW-0067">ATP-binding</keyword>
<evidence type="ECO:0000256" key="9">
    <source>
        <dbReference type="SAM" id="Phobius"/>
    </source>
</evidence>
<gene>
    <name evidence="11" type="ORF">RSSM_05120</name>
</gene>
<sequence>MTSHANSDRVHPDADERKISLRYITALVATVLITLAVFGAVAAYATLRQLDERLMDAANRAAVSIATTTATPLWNVDEQTIDDLLKASLTNQDIIYAEVNDGTEKLAARRKPNTPLLSLKGYGRSPRFAVATVDVTYREQIIGEVSVVMSRRAISEQLRRNVLSNIALAMILSIAVSFTSVLITRQFVYKPLRNLRNQALRAEQEAESANHAKSAFLASMSHEIRTPMNGIIGMTDLLLGTKLSNEQRDYQHIVKQSAESLMQLLNDILDFSKIEAGKLDLEKIPFSLREILGDTLLTLSNGASEK</sequence>